<evidence type="ECO:0000259" key="6">
    <source>
        <dbReference type="SMART" id="SM00563"/>
    </source>
</evidence>
<keyword evidence="3 4" id="KW-0012">Acyltransferase</keyword>
<dbReference type="CDD" id="cd07989">
    <property type="entry name" value="LPLAT_AGPAT-like"/>
    <property type="match status" value="1"/>
</dbReference>
<dbReference type="PANTHER" id="PTHR10434">
    <property type="entry name" value="1-ACYL-SN-GLYCEROL-3-PHOSPHATE ACYLTRANSFERASE"/>
    <property type="match status" value="1"/>
</dbReference>
<evidence type="ECO:0000256" key="3">
    <source>
        <dbReference type="ARBA" id="ARBA00023315"/>
    </source>
</evidence>
<dbReference type="Pfam" id="PF01553">
    <property type="entry name" value="Acyltransferase"/>
    <property type="match status" value="1"/>
</dbReference>
<evidence type="ECO:0000256" key="1">
    <source>
        <dbReference type="ARBA" id="ARBA00008655"/>
    </source>
</evidence>
<evidence type="ECO:0000256" key="2">
    <source>
        <dbReference type="ARBA" id="ARBA00022679"/>
    </source>
</evidence>
<dbReference type="NCBIfam" id="TIGR00530">
    <property type="entry name" value="AGP_acyltrn"/>
    <property type="match status" value="1"/>
</dbReference>
<keyword evidence="4" id="KW-0444">Lipid biosynthesis</keyword>
<evidence type="ECO:0000313" key="7">
    <source>
        <dbReference type="EMBL" id="CAG8569380.1"/>
    </source>
</evidence>
<gene>
    <name evidence="7" type="ORF">AGERDE_LOCUS7560</name>
</gene>
<keyword evidence="5" id="KW-0812">Transmembrane</keyword>
<dbReference type="EC" id="2.3.1.51" evidence="4"/>
<feature type="domain" description="Phospholipid/glycerol acyltransferase" evidence="6">
    <location>
        <begin position="103"/>
        <end position="220"/>
    </location>
</feature>
<accession>A0A9N9BM77</accession>
<dbReference type="OrthoDB" id="202234at2759"/>
<comment type="caution">
    <text evidence="7">The sequence shown here is derived from an EMBL/GenBank/DDBJ whole genome shotgun (WGS) entry which is preliminary data.</text>
</comment>
<keyword evidence="2 4" id="KW-0808">Transferase</keyword>
<comment type="catalytic activity">
    <reaction evidence="4">
        <text>a 1-acyl-sn-glycero-3-phosphate + an acyl-CoA = a 1,2-diacyl-sn-glycero-3-phosphate + CoA</text>
        <dbReference type="Rhea" id="RHEA:19709"/>
        <dbReference type="ChEBI" id="CHEBI:57287"/>
        <dbReference type="ChEBI" id="CHEBI:57970"/>
        <dbReference type="ChEBI" id="CHEBI:58342"/>
        <dbReference type="ChEBI" id="CHEBI:58608"/>
        <dbReference type="EC" id="2.3.1.51"/>
    </reaction>
</comment>
<dbReference type="InterPro" id="IPR004552">
    <property type="entry name" value="AGP_acyltrans"/>
</dbReference>
<sequence>MESEPTKVLFSRLNAFYPLIIGGVIIGSRFHPTSQFIVRALLSLVCILFFSAYGSILAVIFTLIGRRGEINWATARSYVAIAAPLAGITFKVENEHYMDNRPVIFVCNHQAAIDVMVLGRIFPKSCVIVGKRELKYVPLLGSYMHLTGAIFLDRGNHGDAVRTFSDAVEDIRKRNVSVWIFPEGTRGHLQEANLLPFKKGAFHLAVQAQIPIVPVVVSNYSDIYDSKRRIFKGGELKIKVLPPIPTDGLDQENRKHIDELATKTRQVMLDTLRKITSPPLGNGHTNQT</sequence>
<keyword evidence="5" id="KW-1133">Transmembrane helix</keyword>
<dbReference type="GO" id="GO:0016020">
    <property type="term" value="C:membrane"/>
    <property type="evidence" value="ECO:0007669"/>
    <property type="project" value="InterPro"/>
</dbReference>
<comment type="domain">
    <text evidence="4">The HXXXXD motif is essential for acyltransferase activity and may constitute the binding site for the phosphate moiety of the glycerol-3-phosphate.</text>
</comment>
<comment type="similarity">
    <text evidence="1 4">Belongs to the 1-acyl-sn-glycerol-3-phosphate acyltransferase family.</text>
</comment>
<feature type="transmembrane region" description="Helical" evidence="5">
    <location>
        <begin position="12"/>
        <end position="30"/>
    </location>
</feature>
<name>A0A9N9BM77_9GLOM</name>
<dbReference type="AlphaFoldDB" id="A0A9N9BM77"/>
<feature type="transmembrane region" description="Helical" evidence="5">
    <location>
        <begin position="36"/>
        <end position="64"/>
    </location>
</feature>
<dbReference type="PANTHER" id="PTHR10434:SF11">
    <property type="entry name" value="1-ACYL-SN-GLYCEROL-3-PHOSPHATE ACYLTRANSFERASE"/>
    <property type="match status" value="1"/>
</dbReference>
<dbReference type="GO" id="GO:0005783">
    <property type="term" value="C:endoplasmic reticulum"/>
    <property type="evidence" value="ECO:0007669"/>
    <property type="project" value="TreeGrafter"/>
</dbReference>
<protein>
    <recommendedName>
        <fullName evidence="4">1-acyl-sn-glycerol-3-phosphate acyltransferase</fullName>
        <ecNumber evidence="4">2.3.1.51</ecNumber>
    </recommendedName>
</protein>
<dbReference type="Proteomes" id="UP000789831">
    <property type="component" value="Unassembled WGS sequence"/>
</dbReference>
<dbReference type="GO" id="GO:0006654">
    <property type="term" value="P:phosphatidic acid biosynthetic process"/>
    <property type="evidence" value="ECO:0007669"/>
    <property type="project" value="TreeGrafter"/>
</dbReference>
<proteinExistence type="inferred from homology"/>
<keyword evidence="4" id="KW-0594">Phospholipid biosynthesis</keyword>
<dbReference type="GO" id="GO:0003841">
    <property type="term" value="F:1-acylglycerol-3-phosphate O-acyltransferase activity"/>
    <property type="evidence" value="ECO:0007669"/>
    <property type="project" value="UniProtKB-UniRule"/>
</dbReference>
<evidence type="ECO:0000313" key="8">
    <source>
        <dbReference type="Proteomes" id="UP000789831"/>
    </source>
</evidence>
<keyword evidence="4" id="KW-1208">Phospholipid metabolism</keyword>
<keyword evidence="4" id="KW-0443">Lipid metabolism</keyword>
<evidence type="ECO:0000256" key="5">
    <source>
        <dbReference type="SAM" id="Phobius"/>
    </source>
</evidence>
<dbReference type="EMBL" id="CAJVPL010001400">
    <property type="protein sequence ID" value="CAG8569380.1"/>
    <property type="molecule type" value="Genomic_DNA"/>
</dbReference>
<dbReference type="SMART" id="SM00563">
    <property type="entry name" value="PlsC"/>
    <property type="match status" value="1"/>
</dbReference>
<dbReference type="SUPFAM" id="SSF69593">
    <property type="entry name" value="Glycerol-3-phosphate (1)-acyltransferase"/>
    <property type="match status" value="1"/>
</dbReference>
<evidence type="ECO:0000256" key="4">
    <source>
        <dbReference type="RuleBase" id="RU361267"/>
    </source>
</evidence>
<dbReference type="InterPro" id="IPR002123">
    <property type="entry name" value="Plipid/glycerol_acylTrfase"/>
</dbReference>
<reference evidence="7" key="1">
    <citation type="submission" date="2021-06" db="EMBL/GenBank/DDBJ databases">
        <authorList>
            <person name="Kallberg Y."/>
            <person name="Tangrot J."/>
            <person name="Rosling A."/>
        </authorList>
    </citation>
    <scope>NUCLEOTIDE SEQUENCE</scope>
    <source>
        <strain evidence="7">MT106</strain>
    </source>
</reference>
<organism evidence="7 8">
    <name type="scientific">Ambispora gerdemannii</name>
    <dbReference type="NCBI Taxonomy" id="144530"/>
    <lineage>
        <taxon>Eukaryota</taxon>
        <taxon>Fungi</taxon>
        <taxon>Fungi incertae sedis</taxon>
        <taxon>Mucoromycota</taxon>
        <taxon>Glomeromycotina</taxon>
        <taxon>Glomeromycetes</taxon>
        <taxon>Archaeosporales</taxon>
        <taxon>Ambisporaceae</taxon>
        <taxon>Ambispora</taxon>
    </lineage>
</organism>
<keyword evidence="8" id="KW-1185">Reference proteome</keyword>
<keyword evidence="5" id="KW-0472">Membrane</keyword>